<name>A0A0D0BH69_9AGAM</name>
<dbReference type="EMBL" id="KN835237">
    <property type="protein sequence ID" value="KIK42498.1"/>
    <property type="molecule type" value="Genomic_DNA"/>
</dbReference>
<dbReference type="AlphaFoldDB" id="A0A0D0BH69"/>
<protein>
    <submittedName>
        <fullName evidence="2">Uncharacterized protein</fullName>
    </submittedName>
</protein>
<keyword evidence="3" id="KW-1185">Reference proteome</keyword>
<dbReference type="InParanoid" id="A0A0D0BH69"/>
<evidence type="ECO:0000313" key="3">
    <source>
        <dbReference type="Proteomes" id="UP000054485"/>
    </source>
</evidence>
<dbReference type="OrthoDB" id="2692016at2759"/>
<gene>
    <name evidence="2" type="ORF">CY34DRAFT_106848</name>
</gene>
<reference evidence="2 3" key="1">
    <citation type="submission" date="2014-04" db="EMBL/GenBank/DDBJ databases">
        <authorList>
            <consortium name="DOE Joint Genome Institute"/>
            <person name="Kuo A."/>
            <person name="Ruytinx J."/>
            <person name="Rineau F."/>
            <person name="Colpaert J."/>
            <person name="Kohler A."/>
            <person name="Nagy L.G."/>
            <person name="Floudas D."/>
            <person name="Copeland A."/>
            <person name="Barry K.W."/>
            <person name="Cichocki N."/>
            <person name="Veneault-Fourrey C."/>
            <person name="LaButti K."/>
            <person name="Lindquist E.A."/>
            <person name="Lipzen A."/>
            <person name="Lundell T."/>
            <person name="Morin E."/>
            <person name="Murat C."/>
            <person name="Sun H."/>
            <person name="Tunlid A."/>
            <person name="Henrissat B."/>
            <person name="Grigoriev I.V."/>
            <person name="Hibbett D.S."/>
            <person name="Martin F."/>
            <person name="Nordberg H.P."/>
            <person name="Cantor M.N."/>
            <person name="Hua S.X."/>
        </authorList>
    </citation>
    <scope>NUCLEOTIDE SEQUENCE [LARGE SCALE GENOMIC DNA]</scope>
    <source>
        <strain evidence="2 3">UH-Slu-Lm8-n1</strain>
    </source>
</reference>
<evidence type="ECO:0000256" key="1">
    <source>
        <dbReference type="SAM" id="Coils"/>
    </source>
</evidence>
<reference evidence="3" key="2">
    <citation type="submission" date="2015-01" db="EMBL/GenBank/DDBJ databases">
        <title>Evolutionary Origins and Diversification of the Mycorrhizal Mutualists.</title>
        <authorList>
            <consortium name="DOE Joint Genome Institute"/>
            <consortium name="Mycorrhizal Genomics Consortium"/>
            <person name="Kohler A."/>
            <person name="Kuo A."/>
            <person name="Nagy L.G."/>
            <person name="Floudas D."/>
            <person name="Copeland A."/>
            <person name="Barry K.W."/>
            <person name="Cichocki N."/>
            <person name="Veneault-Fourrey C."/>
            <person name="LaButti K."/>
            <person name="Lindquist E.A."/>
            <person name="Lipzen A."/>
            <person name="Lundell T."/>
            <person name="Morin E."/>
            <person name="Murat C."/>
            <person name="Riley R."/>
            <person name="Ohm R."/>
            <person name="Sun H."/>
            <person name="Tunlid A."/>
            <person name="Henrissat B."/>
            <person name="Grigoriev I.V."/>
            <person name="Hibbett D.S."/>
            <person name="Martin F."/>
        </authorList>
    </citation>
    <scope>NUCLEOTIDE SEQUENCE [LARGE SCALE GENOMIC DNA]</scope>
    <source>
        <strain evidence="3">UH-Slu-Lm8-n1</strain>
    </source>
</reference>
<accession>A0A0D0BH69</accession>
<keyword evidence="1" id="KW-0175">Coiled coil</keyword>
<proteinExistence type="predicted"/>
<dbReference type="Proteomes" id="UP000054485">
    <property type="component" value="Unassembled WGS sequence"/>
</dbReference>
<evidence type="ECO:0000313" key="2">
    <source>
        <dbReference type="EMBL" id="KIK42498.1"/>
    </source>
</evidence>
<dbReference type="HOGENOM" id="CLU_1361210_0_0_1"/>
<sequence length="201" mass="23950">MSRFHQADTNEEYQKDSVTIAVICNWYIGKLKRYINHLEMLRDEQCDQLRDIRQTHAQELEMECDHIEELQATIRFQSNILEYMVEDVEKLQDENKHLRVENQDIIEENLQDNTKCISACLLEDYKRGEGQTVGLYVHWRIKVKMTWPMAIINLSLKSMKDNYLTSTITLEAQNHYQFHSENHCLCYQIQETCDYNAVLPL</sequence>
<organism evidence="2 3">
    <name type="scientific">Suillus luteus UH-Slu-Lm8-n1</name>
    <dbReference type="NCBI Taxonomy" id="930992"/>
    <lineage>
        <taxon>Eukaryota</taxon>
        <taxon>Fungi</taxon>
        <taxon>Dikarya</taxon>
        <taxon>Basidiomycota</taxon>
        <taxon>Agaricomycotina</taxon>
        <taxon>Agaricomycetes</taxon>
        <taxon>Agaricomycetidae</taxon>
        <taxon>Boletales</taxon>
        <taxon>Suillineae</taxon>
        <taxon>Suillaceae</taxon>
        <taxon>Suillus</taxon>
    </lineage>
</organism>
<feature type="coiled-coil region" evidence="1">
    <location>
        <begin position="81"/>
        <end position="108"/>
    </location>
</feature>